<name>A0A0U5JHG2_9BACT</name>
<protein>
    <submittedName>
        <fullName evidence="1">Uncharacterized protein</fullName>
    </submittedName>
</protein>
<dbReference type="RefSeq" id="WP_059061385.1">
    <property type="nucleotide sequence ID" value="NZ_LN879502.1"/>
</dbReference>
<sequence>MEKGRLIHVAEIQEQGKRYLFLRQLDPYRYVWFKEVGPDEIETAIWGANTEEAIYAARKAWKNELFRTLNCGFRYTLPERDEHGSNALFYQMAASYNSMNGVYFEDELGSNCIVHNASMEARNLLKRLQQQPIT</sequence>
<evidence type="ECO:0000313" key="2">
    <source>
        <dbReference type="Proteomes" id="UP000069902"/>
    </source>
</evidence>
<dbReference type="Proteomes" id="UP000069902">
    <property type="component" value="Chromosome cPNK"/>
</dbReference>
<dbReference type="STRING" id="389348.PNK_1629"/>
<dbReference type="InParanoid" id="A0A0U5JHG2"/>
<dbReference type="PATRIC" id="fig|389348.3.peg.1828"/>
<evidence type="ECO:0000313" key="1">
    <source>
        <dbReference type="EMBL" id="CUI17238.1"/>
    </source>
</evidence>
<dbReference type="EMBL" id="LN879502">
    <property type="protein sequence ID" value="CUI17238.1"/>
    <property type="molecule type" value="Genomic_DNA"/>
</dbReference>
<accession>A0A0U5JHG2</accession>
<proteinExistence type="predicted"/>
<keyword evidence="2" id="KW-1185">Reference proteome</keyword>
<dbReference type="AlphaFoldDB" id="A0A0U5JHG2"/>
<reference evidence="2" key="1">
    <citation type="submission" date="2015-09" db="EMBL/GenBank/DDBJ databases">
        <authorList>
            <person name="Bertelli C."/>
        </authorList>
    </citation>
    <scope>NUCLEOTIDE SEQUENCE [LARGE SCALE GENOMIC DNA]</scope>
    <source>
        <strain evidence="2">KNic</strain>
    </source>
</reference>
<gene>
    <name evidence="1" type="ORF">PNK_1629</name>
</gene>
<organism evidence="1 2">
    <name type="scientific">Candidatus Protochlamydia naegleriophila</name>
    <dbReference type="NCBI Taxonomy" id="389348"/>
    <lineage>
        <taxon>Bacteria</taxon>
        <taxon>Pseudomonadati</taxon>
        <taxon>Chlamydiota</taxon>
        <taxon>Chlamydiia</taxon>
        <taxon>Parachlamydiales</taxon>
        <taxon>Parachlamydiaceae</taxon>
        <taxon>Candidatus Protochlamydia</taxon>
    </lineage>
</organism>
<dbReference type="KEGG" id="pnl:PNK_1629"/>